<feature type="signal peptide" evidence="1">
    <location>
        <begin position="1"/>
        <end position="28"/>
    </location>
</feature>
<dbReference type="OrthoDB" id="10507508at2759"/>
<evidence type="ECO:0000256" key="1">
    <source>
        <dbReference type="SAM" id="SignalP"/>
    </source>
</evidence>
<proteinExistence type="predicted"/>
<sequence length="530" mass="54766">MPGSDMLTWSLLLVLSACGLSRLQPGAAQSFPLGEAFCQGSVSPFSAALAPSGAAGGAAGRTRCWDVTYTPLPAATCAGSCCDHDISSFVLQANGSCAGGFAATAQLLSGGRVTYEGRAVMRESPAAVVVRDFRELSGPLSGPTSLCITLDDVATAPACDWRALMSGGDAGTTAAGLGAGVGAGALPWTLALVDSTEQCCPVFTAPEAGGSGGGTAQSCKQRGGHRLWWALDGGSRAGWSFFGDDTSGTRCRVAQGFAEGVLDTLHEILADAGIDASIDAIVGSMSCKDDSTFEVCLNQTGGADQLDMGQLAVYLSRVQDQPGRLDTAGGVYGVADACPLALADKGTPTVDLEDEKGNVLFVGRATSACAPTELASAFPFCSCGVQANTQFYADPLMTLLADSNSYCLNLRVRDASTADPSCTSALDKVDFLVTELDKRGRLRAVSIMLNGTLLEMRPQLWRVHEARDGQQGAVLSVVLGWAPEYVEQNSPQLCFTLSEGSMSDLSPQELAYALHSGPSCCPRDGASYYG</sequence>
<gene>
    <name evidence="3" type="ORF">CHLRE_04g222600v5</name>
</gene>
<dbReference type="ExpressionAtlas" id="A0A2K3DUC4">
    <property type="expression patterns" value="baseline and differential"/>
</dbReference>
<keyword evidence="4" id="KW-1185">Reference proteome</keyword>
<dbReference type="Pfam" id="PF12499">
    <property type="entry name" value="DUF3707"/>
    <property type="match status" value="1"/>
</dbReference>
<evidence type="ECO:0000313" key="4">
    <source>
        <dbReference type="Proteomes" id="UP000006906"/>
    </source>
</evidence>
<evidence type="ECO:0000259" key="2">
    <source>
        <dbReference type="Pfam" id="PF12499"/>
    </source>
</evidence>
<dbReference type="GeneID" id="5717776"/>
<dbReference type="PaxDb" id="3055-EDP04236"/>
<dbReference type="InterPro" id="IPR024616">
    <property type="entry name" value="Pherophorin"/>
</dbReference>
<reference evidence="3 4" key="1">
    <citation type="journal article" date="2007" name="Science">
        <title>The Chlamydomonas genome reveals the evolution of key animal and plant functions.</title>
        <authorList>
            <person name="Merchant S.S."/>
            <person name="Prochnik S.E."/>
            <person name="Vallon O."/>
            <person name="Harris E.H."/>
            <person name="Karpowicz S.J."/>
            <person name="Witman G.B."/>
            <person name="Terry A."/>
            <person name="Salamov A."/>
            <person name="Fritz-Laylin L.K."/>
            <person name="Marechal-Drouard L."/>
            <person name="Marshall W.F."/>
            <person name="Qu L.H."/>
            <person name="Nelson D.R."/>
            <person name="Sanderfoot A.A."/>
            <person name="Spalding M.H."/>
            <person name="Kapitonov V.V."/>
            <person name="Ren Q."/>
            <person name="Ferris P."/>
            <person name="Lindquist E."/>
            <person name="Shapiro H."/>
            <person name="Lucas S.M."/>
            <person name="Grimwood J."/>
            <person name="Schmutz J."/>
            <person name="Cardol P."/>
            <person name="Cerutti H."/>
            <person name="Chanfreau G."/>
            <person name="Chen C.L."/>
            <person name="Cognat V."/>
            <person name="Croft M.T."/>
            <person name="Dent R."/>
            <person name="Dutcher S."/>
            <person name="Fernandez E."/>
            <person name="Fukuzawa H."/>
            <person name="Gonzalez-Ballester D."/>
            <person name="Gonzalez-Halphen D."/>
            <person name="Hallmann A."/>
            <person name="Hanikenne M."/>
            <person name="Hippler M."/>
            <person name="Inwood W."/>
            <person name="Jabbari K."/>
            <person name="Kalanon M."/>
            <person name="Kuras R."/>
            <person name="Lefebvre P.A."/>
            <person name="Lemaire S.D."/>
            <person name="Lobanov A.V."/>
            <person name="Lohr M."/>
            <person name="Manuell A."/>
            <person name="Meier I."/>
            <person name="Mets L."/>
            <person name="Mittag M."/>
            <person name="Mittelmeier T."/>
            <person name="Moroney J.V."/>
            <person name="Moseley J."/>
            <person name="Napoli C."/>
            <person name="Nedelcu A.M."/>
            <person name="Niyogi K."/>
            <person name="Novoselov S.V."/>
            <person name="Paulsen I.T."/>
            <person name="Pazour G."/>
            <person name="Purton S."/>
            <person name="Ral J.P."/>
            <person name="Riano-Pachon D.M."/>
            <person name="Riekhof W."/>
            <person name="Rymarquis L."/>
            <person name="Schroda M."/>
            <person name="Stern D."/>
            <person name="Umen J."/>
            <person name="Willows R."/>
            <person name="Wilson N."/>
            <person name="Zimmer S.L."/>
            <person name="Allmer J."/>
            <person name="Balk J."/>
            <person name="Bisova K."/>
            <person name="Chen C.J."/>
            <person name="Elias M."/>
            <person name="Gendler K."/>
            <person name="Hauser C."/>
            <person name="Lamb M.R."/>
            <person name="Ledford H."/>
            <person name="Long J.C."/>
            <person name="Minagawa J."/>
            <person name="Page M.D."/>
            <person name="Pan J."/>
            <person name="Pootakham W."/>
            <person name="Roje S."/>
            <person name="Rose A."/>
            <person name="Stahlberg E."/>
            <person name="Terauchi A.M."/>
            <person name="Yang P."/>
            <person name="Ball S."/>
            <person name="Bowler C."/>
            <person name="Dieckmann C.L."/>
            <person name="Gladyshev V.N."/>
            <person name="Green P."/>
            <person name="Jorgensen R."/>
            <person name="Mayfield S."/>
            <person name="Mueller-Roeber B."/>
            <person name="Rajamani S."/>
            <person name="Sayre R.T."/>
            <person name="Brokstein P."/>
            <person name="Dubchak I."/>
            <person name="Goodstein D."/>
            <person name="Hornick L."/>
            <person name="Huang Y.W."/>
            <person name="Jhaveri J."/>
            <person name="Luo Y."/>
            <person name="Martinez D."/>
            <person name="Ngau W.C."/>
            <person name="Otillar B."/>
            <person name="Poliakov A."/>
            <person name="Porter A."/>
            <person name="Szajkowski L."/>
            <person name="Werner G."/>
            <person name="Zhou K."/>
            <person name="Grigoriev I.V."/>
            <person name="Rokhsar D.S."/>
            <person name="Grossman A.R."/>
        </authorList>
    </citation>
    <scope>NUCLEOTIDE SEQUENCE [LARGE SCALE GENOMIC DNA]</scope>
    <source>
        <strain evidence="4">CC-503</strain>
    </source>
</reference>
<feature type="chain" id="PRO_5014451872" description="Pherophorin domain-containing protein" evidence="1">
    <location>
        <begin position="29"/>
        <end position="530"/>
    </location>
</feature>
<dbReference type="Gramene" id="PNW84138">
    <property type="protein sequence ID" value="PNW84138"/>
    <property type="gene ID" value="CHLRE_04g222600v5"/>
</dbReference>
<evidence type="ECO:0000313" key="3">
    <source>
        <dbReference type="EMBL" id="PNW84138.1"/>
    </source>
</evidence>
<protein>
    <recommendedName>
        <fullName evidence="2">Pherophorin domain-containing protein</fullName>
    </recommendedName>
</protein>
<dbReference type="KEGG" id="cre:CHLRE_04g222600v5"/>
<keyword evidence="1" id="KW-0732">Signal</keyword>
<dbReference type="Proteomes" id="UP000006906">
    <property type="component" value="Chromosome 4"/>
</dbReference>
<name>A0A2K3DUC4_CHLRE</name>
<dbReference type="InParanoid" id="A0A2K3DUC4"/>
<dbReference type="AlphaFoldDB" id="A0A2K3DUC4"/>
<dbReference type="RefSeq" id="XP_042925281.1">
    <property type="nucleotide sequence ID" value="XM_043061929.1"/>
</dbReference>
<accession>A0A2K3DUC4</accession>
<organism evidence="3 4">
    <name type="scientific">Chlamydomonas reinhardtii</name>
    <name type="common">Chlamydomonas smithii</name>
    <dbReference type="NCBI Taxonomy" id="3055"/>
    <lineage>
        <taxon>Eukaryota</taxon>
        <taxon>Viridiplantae</taxon>
        <taxon>Chlorophyta</taxon>
        <taxon>core chlorophytes</taxon>
        <taxon>Chlorophyceae</taxon>
        <taxon>CS clade</taxon>
        <taxon>Chlamydomonadales</taxon>
        <taxon>Chlamydomonadaceae</taxon>
        <taxon>Chlamydomonas</taxon>
    </lineage>
</organism>
<feature type="domain" description="Pherophorin" evidence="2">
    <location>
        <begin position="378"/>
        <end position="522"/>
    </location>
</feature>
<dbReference type="EMBL" id="CM008965">
    <property type="protein sequence ID" value="PNW84138.1"/>
    <property type="molecule type" value="Genomic_DNA"/>
</dbReference>